<gene>
    <name evidence="1" type="ORF">S06H3_21713</name>
</gene>
<feature type="non-terminal residue" evidence="1">
    <location>
        <position position="246"/>
    </location>
</feature>
<dbReference type="Pfam" id="PF13181">
    <property type="entry name" value="TPR_8"/>
    <property type="match status" value="1"/>
</dbReference>
<dbReference type="InterPro" id="IPR011990">
    <property type="entry name" value="TPR-like_helical_dom_sf"/>
</dbReference>
<comment type="caution">
    <text evidence="1">The sequence shown here is derived from an EMBL/GenBank/DDBJ whole genome shotgun (WGS) entry which is preliminary data.</text>
</comment>
<sequence>FSSSTEQFHDWDLGCHFARAFFYWLHETGQLEQYLKNVREKGYELSVLEETVSKSYGRINIGLSKFIKKNCYAGAYLKDGQQTEDKARKKQAFLKALELKPDYQAARLELAGCYYRSKDYEKCRENLEQIFDDPESIEYRRAASLMANTYYNEKDYPKALEYYNKAWEYSDYYEYKYRVAYQIGNCHYYLKDPEGAKQWYEKFLDCKWEQESMKASADYARKYVGRTDTAIDAKQGKCEKDTKSGN</sequence>
<protein>
    <submittedName>
        <fullName evidence="1">Uncharacterized protein</fullName>
    </submittedName>
</protein>
<proteinExistence type="predicted"/>
<reference evidence="1" key="1">
    <citation type="journal article" date="2014" name="Front. Microbiol.">
        <title>High frequency of phylogenetically diverse reductive dehalogenase-homologous genes in deep subseafloor sedimentary metagenomes.</title>
        <authorList>
            <person name="Kawai M."/>
            <person name="Futagami T."/>
            <person name="Toyoda A."/>
            <person name="Takaki Y."/>
            <person name="Nishi S."/>
            <person name="Hori S."/>
            <person name="Arai W."/>
            <person name="Tsubouchi T."/>
            <person name="Morono Y."/>
            <person name="Uchiyama I."/>
            <person name="Ito T."/>
            <person name="Fujiyama A."/>
            <person name="Inagaki F."/>
            <person name="Takami H."/>
        </authorList>
    </citation>
    <scope>NUCLEOTIDE SEQUENCE</scope>
    <source>
        <strain evidence="1">Expedition CK06-06</strain>
    </source>
</reference>
<dbReference type="SUPFAM" id="SSF48452">
    <property type="entry name" value="TPR-like"/>
    <property type="match status" value="1"/>
</dbReference>
<organism evidence="1">
    <name type="scientific">marine sediment metagenome</name>
    <dbReference type="NCBI Taxonomy" id="412755"/>
    <lineage>
        <taxon>unclassified sequences</taxon>
        <taxon>metagenomes</taxon>
        <taxon>ecological metagenomes</taxon>
    </lineage>
</organism>
<dbReference type="AlphaFoldDB" id="X1KLZ8"/>
<dbReference type="EMBL" id="BARV01011448">
    <property type="protein sequence ID" value="GAI08107.1"/>
    <property type="molecule type" value="Genomic_DNA"/>
</dbReference>
<accession>X1KLZ8</accession>
<feature type="non-terminal residue" evidence="1">
    <location>
        <position position="1"/>
    </location>
</feature>
<name>X1KLZ8_9ZZZZ</name>
<dbReference type="Gene3D" id="1.25.40.10">
    <property type="entry name" value="Tetratricopeptide repeat domain"/>
    <property type="match status" value="2"/>
</dbReference>
<dbReference type="Pfam" id="PF14559">
    <property type="entry name" value="TPR_19"/>
    <property type="match status" value="1"/>
</dbReference>
<dbReference type="PROSITE" id="PS50005">
    <property type="entry name" value="TPR"/>
    <property type="match status" value="1"/>
</dbReference>
<dbReference type="InterPro" id="IPR019734">
    <property type="entry name" value="TPR_rpt"/>
</dbReference>
<evidence type="ECO:0000313" key="1">
    <source>
        <dbReference type="EMBL" id="GAI08107.1"/>
    </source>
</evidence>